<name>A0A1N6HIR9_9RHOB</name>
<dbReference type="Pfam" id="PF02036">
    <property type="entry name" value="SCP2"/>
    <property type="match status" value="1"/>
</dbReference>
<evidence type="ECO:0000313" key="3">
    <source>
        <dbReference type="Proteomes" id="UP000184932"/>
    </source>
</evidence>
<organism evidence="2 3">
    <name type="scientific">Vannielia litorea</name>
    <dbReference type="NCBI Taxonomy" id="1217970"/>
    <lineage>
        <taxon>Bacteria</taxon>
        <taxon>Pseudomonadati</taxon>
        <taxon>Pseudomonadota</taxon>
        <taxon>Alphaproteobacteria</taxon>
        <taxon>Rhodobacterales</taxon>
        <taxon>Paracoccaceae</taxon>
        <taxon>Vannielia</taxon>
    </lineage>
</organism>
<dbReference type="InterPro" id="IPR036527">
    <property type="entry name" value="SCP2_sterol-bd_dom_sf"/>
</dbReference>
<evidence type="ECO:0000259" key="1">
    <source>
        <dbReference type="Pfam" id="PF02036"/>
    </source>
</evidence>
<dbReference type="SUPFAM" id="SSF55718">
    <property type="entry name" value="SCP-like"/>
    <property type="match status" value="1"/>
</dbReference>
<evidence type="ECO:0000313" key="2">
    <source>
        <dbReference type="EMBL" id="SIO19748.1"/>
    </source>
</evidence>
<accession>A0A1N6HIR9</accession>
<dbReference type="EMBL" id="FSRL01000001">
    <property type="protein sequence ID" value="SIO19748.1"/>
    <property type="molecule type" value="Genomic_DNA"/>
</dbReference>
<sequence length="97" mass="10466">MTTPLQEIADKIAPHLAASKNERSLKFDCGSDGIMVLDGREVVVDDRLADCTIKLSLENLKKLLKGELNPMTAVVMGKLRVSGNPAAAMELAKFLKA</sequence>
<dbReference type="RefSeq" id="WP_425445241.1">
    <property type="nucleotide sequence ID" value="NZ_FSRL01000001.1"/>
</dbReference>
<dbReference type="Gene3D" id="3.30.1050.10">
    <property type="entry name" value="SCP2 sterol-binding domain"/>
    <property type="match status" value="1"/>
</dbReference>
<dbReference type="STRING" id="1217970.SAMN05444002_3420"/>
<proteinExistence type="predicted"/>
<dbReference type="AlphaFoldDB" id="A0A1N6HIR9"/>
<protein>
    <submittedName>
        <fullName evidence="2">Putative sterol carrier protein</fullName>
    </submittedName>
</protein>
<reference evidence="3" key="1">
    <citation type="submission" date="2016-11" db="EMBL/GenBank/DDBJ databases">
        <authorList>
            <person name="Varghese N."/>
            <person name="Submissions S."/>
        </authorList>
    </citation>
    <scope>NUCLEOTIDE SEQUENCE [LARGE SCALE GENOMIC DNA]</scope>
    <source>
        <strain evidence="3">DSM 29440</strain>
    </source>
</reference>
<dbReference type="Proteomes" id="UP000184932">
    <property type="component" value="Unassembled WGS sequence"/>
</dbReference>
<dbReference type="InterPro" id="IPR003033">
    <property type="entry name" value="SCP2_sterol-bd_dom"/>
</dbReference>
<feature type="domain" description="SCP2" evidence="1">
    <location>
        <begin position="12"/>
        <end position="96"/>
    </location>
</feature>
<keyword evidence="3" id="KW-1185">Reference proteome</keyword>
<gene>
    <name evidence="2" type="ORF">SAMN05444002_3420</name>
</gene>